<dbReference type="EMBL" id="LT622832">
    <property type="protein sequence ID" value="SCW20844.1"/>
    <property type="molecule type" value="Genomic_DNA"/>
</dbReference>
<reference evidence="1" key="2">
    <citation type="submission" date="2017-02" db="EMBL/GenBank/DDBJ databases">
        <title>Diversity of integrative and conjugative elements of Streptococcus salivarius and their intra- and interspecies transfer.</title>
        <authorList>
            <person name="Dahmane N."/>
            <person name="Libante V."/>
            <person name="Charron-Bourgoin F."/>
            <person name="Guedon E."/>
            <person name="Guedon G."/>
            <person name="Leblond-Bourget N."/>
            <person name="Payot S."/>
        </authorList>
    </citation>
    <scope>NUCLEOTIDE SEQUENCE</scope>
    <source>
        <strain evidence="1">L50</strain>
    </source>
</reference>
<evidence type="ECO:0008006" key="2">
    <source>
        <dbReference type="Google" id="ProtNLM"/>
    </source>
</evidence>
<organism evidence="1">
    <name type="scientific">Streptococcus salivarius</name>
    <dbReference type="NCBI Taxonomy" id="1304"/>
    <lineage>
        <taxon>Bacteria</taxon>
        <taxon>Bacillati</taxon>
        <taxon>Bacillota</taxon>
        <taxon>Bacilli</taxon>
        <taxon>Lactobacillales</taxon>
        <taxon>Streptococcaceae</taxon>
        <taxon>Streptococcus</taxon>
    </lineage>
</organism>
<dbReference type="RefSeq" id="WP_183138071.1">
    <property type="nucleotide sequence ID" value="NZ_JADNKO010000015.1"/>
</dbReference>
<accession>A0A1R3T595</accession>
<evidence type="ECO:0000313" key="1">
    <source>
        <dbReference type="EMBL" id="SCW20844.1"/>
    </source>
</evidence>
<protein>
    <recommendedName>
        <fullName evidence="2">Bacteriophage abortive infection AbiH</fullName>
    </recommendedName>
</protein>
<reference evidence="1" key="1">
    <citation type="submission" date="2016-08" db="EMBL/GenBank/DDBJ databases">
        <authorList>
            <person name="Seilhamer J.J."/>
        </authorList>
    </citation>
    <scope>NUCLEOTIDE SEQUENCE</scope>
    <source>
        <strain evidence="1">L50</strain>
    </source>
</reference>
<dbReference type="AlphaFoldDB" id="A0A1R3T595"/>
<proteinExistence type="predicted"/>
<sequence>MKDDMRVPKSLLVIGNGFDLSCGLRSNYLSFFKETLRSKIYPSEPEATEKIKQDLEKYIRFVNFSFDSPNILTRTKDIDNLFILDLNIWYLLFVYKDMIYDSDWYLIENQIAIELLADHNNLNIVEKIGDTLLNIYREKRGIEGKRIPQFCKNKTKIYENEKLIGKIYELISYCLLHKDLGRLGSNNKAVFQELRDTVQRLGDEYRELSSQDKINSSPYFEMFEQKITSVLFPLVARALLAELNELEGDFRNYLRECTSTSIITYTENAELHFRRILAPVNVDRGYSDIVDFNILSFNYTIPWDNYTTPWETPNNRIFAKVFDSINIHGQISNDDGIIFGIDDEKIAPTQNEFIFSKVARTLDLITLSNHRKNFEELLSTSIENVVVYGHSLSIADYGYFRMIFDKYVENSEVKFYFIFRKYKGTTKDKERKKLVKSISELFGKYSIDKEKNTDIFKNLIQNQRIKIISLPI</sequence>
<dbReference type="InterPro" id="IPR025935">
    <property type="entry name" value="AbiH"/>
</dbReference>
<name>A0A1R3T595_STRSL</name>
<dbReference type="Pfam" id="PF14253">
    <property type="entry name" value="AbiH"/>
    <property type="match status" value="1"/>
</dbReference>